<evidence type="ECO:0000259" key="8">
    <source>
        <dbReference type="SMART" id="SM01217"/>
    </source>
</evidence>
<dbReference type="SUPFAM" id="SSF51445">
    <property type="entry name" value="(Trans)glycosidases"/>
    <property type="match status" value="1"/>
</dbReference>
<evidence type="ECO:0000256" key="4">
    <source>
        <dbReference type="ARBA" id="ARBA00022729"/>
    </source>
</evidence>
<dbReference type="FunFam" id="3.20.20.300:FF:000007">
    <property type="entry name" value="Lysosomal beta glucosidase"/>
    <property type="match status" value="1"/>
</dbReference>
<evidence type="ECO:0000256" key="1">
    <source>
        <dbReference type="ARBA" id="ARBA00000448"/>
    </source>
</evidence>
<dbReference type="InterPro" id="IPR026891">
    <property type="entry name" value="Fn3-like"/>
</dbReference>
<dbReference type="FunFam" id="2.60.40.10:FF:000495">
    <property type="entry name" value="Periplasmic beta-glucosidase"/>
    <property type="match status" value="1"/>
</dbReference>
<dbReference type="Gene3D" id="3.20.20.300">
    <property type="entry name" value="Glycoside hydrolase, family 3, N-terminal domain"/>
    <property type="match status" value="1"/>
</dbReference>
<dbReference type="PRINTS" id="PR00133">
    <property type="entry name" value="GLHYDRLASE3"/>
</dbReference>
<dbReference type="PANTHER" id="PTHR30620">
    <property type="entry name" value="PERIPLASMIC BETA-GLUCOSIDASE-RELATED"/>
    <property type="match status" value="1"/>
</dbReference>
<dbReference type="Proteomes" id="UP000050443">
    <property type="component" value="Unassembled WGS sequence"/>
</dbReference>
<feature type="domain" description="Fibronectin type III-like" evidence="8">
    <location>
        <begin position="680"/>
        <end position="749"/>
    </location>
</feature>
<feature type="chain" id="PRO_5006033306" description="beta-glucosidase" evidence="7">
    <location>
        <begin position="20"/>
        <end position="755"/>
    </location>
</feature>
<dbReference type="PANTHER" id="PTHR30620:SF16">
    <property type="entry name" value="LYSOSOMAL BETA GLUCOSIDASE"/>
    <property type="match status" value="1"/>
</dbReference>
<reference evidence="9 10" key="1">
    <citation type="submission" date="2014-09" db="EMBL/GenBank/DDBJ databases">
        <title>Genome sequence of Flavobacterium aquidurense RC62.</title>
        <authorList>
            <person name="Kim J.F."/>
            <person name="Kwak M.-J."/>
        </authorList>
    </citation>
    <scope>NUCLEOTIDE SEQUENCE [LARGE SCALE GENOMIC DNA]</scope>
    <source>
        <strain evidence="9 10">RC62</strain>
    </source>
</reference>
<evidence type="ECO:0000313" key="9">
    <source>
        <dbReference type="EMBL" id="KQB38324.1"/>
    </source>
</evidence>
<dbReference type="InterPro" id="IPR002772">
    <property type="entry name" value="Glyco_hydro_3_C"/>
</dbReference>
<dbReference type="InterPro" id="IPR036881">
    <property type="entry name" value="Glyco_hydro_3_C_sf"/>
</dbReference>
<dbReference type="Pfam" id="PF00933">
    <property type="entry name" value="Glyco_hydro_3"/>
    <property type="match status" value="1"/>
</dbReference>
<dbReference type="SMART" id="SM01217">
    <property type="entry name" value="Fn3_like"/>
    <property type="match status" value="1"/>
</dbReference>
<dbReference type="PATRIC" id="fig|362413.3.peg.1632"/>
<sequence length="755" mass="83981">MKNTKLLLLALLICGAAWSQETKNKKSDIDAKVSELLSKMTLEEKVGQMTQITVTIFEDPAKPGYFDAAKLKQGVQDYHIGSILNVPNPGAPTLKRWQETLTAISNEANKSRLKIPVLYGIDAIHGASYTAGATLFPQQIGLAATFNTDLVKRGAEISAYETRASSIPWVFSPDLDFPRNPAWSRMWESFGEDAYLSSRMAVALVNGFEGNNNVGSKYSVASCMKHYIGYGSTTTGKDRTPSIIPERLLRQYDLTIYQAAINAGAKSVMVSSGEINGTPVHASKHLIADILKKELGFQGVVVTDWKDIIYLYTRHKVAESKRDAVRIAVMAGIDMSMVPEEFSFYTDLVDLVKKGEVPVSRIDDAVTRILRMKYELNLFQNSVADLKDYPKFGSAEHIQEAYNTAAESITLLKNSASVLPLNKNEKILVTGATANSMKYLNGGWSYTWQGENSDTYAADKFTILEAFQNKLGKENVLYTPGTDLEKEDEAEIQKAVELAKTASKIVLCLGEKNYTETPGDISNLYMSPSQIKLALALSKLNKPIILVLNEGRPRLISDFEDKMSAVIQCYLPGNEGARALVDILYGDVNPSGRLPYNYPKYPNSLEKYNRKYTESISENEQNNDAKYEKSYSPQFEFGTGLSYTTFVYSNLTIDKSEINNTDEVNVSVEVKNSGSKAGKEAVLLYLSDNVASITPEFKALKRFEKISLNPGETKTVKFTLNQKDLQFVNEDLKWISEKGTFTIQIGNQKKDFFLK</sequence>
<gene>
    <name evidence="9" type="ORF">RC62_1678</name>
</gene>
<evidence type="ECO:0000256" key="5">
    <source>
        <dbReference type="ARBA" id="ARBA00022801"/>
    </source>
</evidence>
<dbReference type="GO" id="GO:0008422">
    <property type="term" value="F:beta-glucosidase activity"/>
    <property type="evidence" value="ECO:0007669"/>
    <property type="project" value="UniProtKB-EC"/>
</dbReference>
<dbReference type="Gene3D" id="2.60.40.10">
    <property type="entry name" value="Immunoglobulins"/>
    <property type="match status" value="1"/>
</dbReference>
<accession>A0A0N8VM48</accession>
<proteinExistence type="inferred from homology"/>
<dbReference type="InterPro" id="IPR051915">
    <property type="entry name" value="Cellulose_Degrad_GH3"/>
</dbReference>
<evidence type="ECO:0000256" key="6">
    <source>
        <dbReference type="ARBA" id="ARBA00023295"/>
    </source>
</evidence>
<evidence type="ECO:0000313" key="10">
    <source>
        <dbReference type="Proteomes" id="UP000050443"/>
    </source>
</evidence>
<dbReference type="RefSeq" id="WP_055096989.1">
    <property type="nucleotide sequence ID" value="NZ_JRLF01000014.1"/>
</dbReference>
<evidence type="ECO:0000256" key="7">
    <source>
        <dbReference type="SAM" id="SignalP"/>
    </source>
</evidence>
<evidence type="ECO:0000256" key="2">
    <source>
        <dbReference type="ARBA" id="ARBA00005336"/>
    </source>
</evidence>
<keyword evidence="6 9" id="KW-0326">Glycosidase</keyword>
<comment type="caution">
    <text evidence="9">The sequence shown here is derived from an EMBL/GenBank/DDBJ whole genome shotgun (WGS) entry which is preliminary data.</text>
</comment>
<comment type="similarity">
    <text evidence="2">Belongs to the glycosyl hydrolase 3 family.</text>
</comment>
<feature type="signal peptide" evidence="7">
    <location>
        <begin position="1"/>
        <end position="19"/>
    </location>
</feature>
<dbReference type="InterPro" id="IPR036962">
    <property type="entry name" value="Glyco_hydro_3_N_sf"/>
</dbReference>
<dbReference type="Pfam" id="PF01915">
    <property type="entry name" value="Glyco_hydro_3_C"/>
    <property type="match status" value="1"/>
</dbReference>
<organism evidence="9 10">
    <name type="scientific">Flavobacterium aquidurense</name>
    <dbReference type="NCBI Taxonomy" id="362413"/>
    <lineage>
        <taxon>Bacteria</taxon>
        <taxon>Pseudomonadati</taxon>
        <taxon>Bacteroidota</taxon>
        <taxon>Flavobacteriia</taxon>
        <taxon>Flavobacteriales</taxon>
        <taxon>Flavobacteriaceae</taxon>
        <taxon>Flavobacterium</taxon>
    </lineage>
</organism>
<dbReference type="AlphaFoldDB" id="A0A0N8VM48"/>
<dbReference type="InterPro" id="IPR001764">
    <property type="entry name" value="Glyco_hydro_3_N"/>
</dbReference>
<protein>
    <recommendedName>
        <fullName evidence="3">beta-glucosidase</fullName>
        <ecNumber evidence="3">3.2.1.21</ecNumber>
    </recommendedName>
</protein>
<dbReference type="InterPro" id="IPR013783">
    <property type="entry name" value="Ig-like_fold"/>
</dbReference>
<keyword evidence="4 7" id="KW-0732">Signal</keyword>
<dbReference type="SUPFAM" id="SSF52279">
    <property type="entry name" value="Beta-D-glucan exohydrolase, C-terminal domain"/>
    <property type="match status" value="1"/>
</dbReference>
<comment type="catalytic activity">
    <reaction evidence="1">
        <text>Hydrolysis of terminal, non-reducing beta-D-glucosyl residues with release of beta-D-glucose.</text>
        <dbReference type="EC" id="3.2.1.21"/>
    </reaction>
</comment>
<dbReference type="Gene3D" id="3.40.50.1700">
    <property type="entry name" value="Glycoside hydrolase family 3 C-terminal domain"/>
    <property type="match status" value="1"/>
</dbReference>
<dbReference type="GO" id="GO:0009251">
    <property type="term" value="P:glucan catabolic process"/>
    <property type="evidence" value="ECO:0007669"/>
    <property type="project" value="TreeGrafter"/>
</dbReference>
<dbReference type="OrthoDB" id="9805821at2"/>
<keyword evidence="5 9" id="KW-0378">Hydrolase</keyword>
<dbReference type="EMBL" id="JRLF01000014">
    <property type="protein sequence ID" value="KQB38324.1"/>
    <property type="molecule type" value="Genomic_DNA"/>
</dbReference>
<dbReference type="STRING" id="362413.RC62_1678"/>
<dbReference type="EC" id="3.2.1.21" evidence="3"/>
<dbReference type="Pfam" id="PF14310">
    <property type="entry name" value="Fn3-like"/>
    <property type="match status" value="1"/>
</dbReference>
<dbReference type="InterPro" id="IPR017853">
    <property type="entry name" value="GH"/>
</dbReference>
<name>A0A0N8VM48_9FLAO</name>
<evidence type="ECO:0000256" key="3">
    <source>
        <dbReference type="ARBA" id="ARBA00012744"/>
    </source>
</evidence>